<dbReference type="VEuPathDB" id="FungiDB:FUN_000797"/>
<dbReference type="AlphaFoldDB" id="A0A2N0RCU2"/>
<dbReference type="InterPro" id="IPR018631">
    <property type="entry name" value="AAA-ATPase-like_dom"/>
</dbReference>
<dbReference type="Pfam" id="PF09820">
    <property type="entry name" value="AAA-ATPase_like"/>
    <property type="match status" value="1"/>
</dbReference>
<dbReference type="EMBL" id="LLXH01001029">
    <property type="protein sequence ID" value="PKC61118.1"/>
    <property type="molecule type" value="Genomic_DNA"/>
</dbReference>
<sequence>MAAKNNFGLRDLFRNGVITPFRHIGKNIKVDKLINTDTFSTIKDNPNIVINGNYTPDVSDFTKFITSGIFVDKSLFIIEFMIYGKQANLITHPCQFGKSTNLSMLYTFLAPTFTEEEKTQRLSLFKDLRISKFKWFIKSNFGNWPVIHISFKIQRNKQYDAFSDFDVLSSANKTISRNKGTEYDDIAAGSSGYRRCTNRGSSMFSSFGQLRRVDSMGSDAQRTEFQPGECHFQPSSILVETFENVSDRSHFASSIGYNISEAEDLFDYITCVKKYGFNHIIVIGEVEIGMIFSDCYGRIFKWDDASMMLWPRGDPKNLSNMKKGKIGSDGL</sequence>
<name>A0A2N0RCU2_9GLOM</name>
<dbReference type="PANTHER" id="PTHR34825:SF1">
    <property type="entry name" value="AAA-ATPASE-LIKE DOMAIN-CONTAINING PROTEIN"/>
    <property type="match status" value="1"/>
</dbReference>
<dbReference type="VEuPathDB" id="FungiDB:RhiirFUN_024144"/>
<dbReference type="VEuPathDB" id="FungiDB:RhiirA1_466997"/>
<dbReference type="PANTHER" id="PTHR34825">
    <property type="entry name" value="CONSERVED PROTEIN, WITH A WEAK D-GALACTARATE DEHYDRATASE/ALTRONATE HYDROLASE DOMAIN"/>
    <property type="match status" value="1"/>
</dbReference>
<proteinExistence type="predicted"/>
<reference evidence="2 3" key="2">
    <citation type="submission" date="2017-10" db="EMBL/GenBank/DDBJ databases">
        <title>Genome analyses suggest a sexual origin of heterokaryosis in a supposedly ancient asexual fungus.</title>
        <authorList>
            <person name="Corradi N."/>
            <person name="Sedzielewska K."/>
            <person name="Noel J."/>
            <person name="Charron P."/>
            <person name="Farinelli L."/>
            <person name="Marton T."/>
            <person name="Kruger M."/>
            <person name="Pelin A."/>
            <person name="Brachmann A."/>
            <person name="Corradi N."/>
        </authorList>
    </citation>
    <scope>NUCLEOTIDE SEQUENCE [LARGE SCALE GENOMIC DNA]</scope>
    <source>
        <strain evidence="2 3">A1</strain>
    </source>
</reference>
<evidence type="ECO:0000313" key="2">
    <source>
        <dbReference type="EMBL" id="PKC61118.1"/>
    </source>
</evidence>
<accession>A0A2N0RCU2</accession>
<dbReference type="Proteomes" id="UP000232688">
    <property type="component" value="Unassembled WGS sequence"/>
</dbReference>
<gene>
    <name evidence="2" type="ORF">RhiirA1_466997</name>
</gene>
<evidence type="ECO:0000313" key="3">
    <source>
        <dbReference type="Proteomes" id="UP000232688"/>
    </source>
</evidence>
<evidence type="ECO:0000259" key="1">
    <source>
        <dbReference type="Pfam" id="PF09820"/>
    </source>
</evidence>
<feature type="domain" description="AAA-ATPase-like" evidence="1">
    <location>
        <begin position="58"/>
        <end position="163"/>
    </location>
</feature>
<organism evidence="2 3">
    <name type="scientific">Rhizophagus irregularis</name>
    <dbReference type="NCBI Taxonomy" id="588596"/>
    <lineage>
        <taxon>Eukaryota</taxon>
        <taxon>Fungi</taxon>
        <taxon>Fungi incertae sedis</taxon>
        <taxon>Mucoromycota</taxon>
        <taxon>Glomeromycotina</taxon>
        <taxon>Glomeromycetes</taxon>
        <taxon>Glomerales</taxon>
        <taxon>Glomeraceae</taxon>
        <taxon>Rhizophagus</taxon>
    </lineage>
</organism>
<comment type="caution">
    <text evidence="2">The sequence shown here is derived from an EMBL/GenBank/DDBJ whole genome shotgun (WGS) entry which is preliminary data.</text>
</comment>
<reference evidence="2 3" key="1">
    <citation type="submission" date="2017-10" db="EMBL/GenBank/DDBJ databases">
        <title>Extensive intraspecific genome diversity in a model arbuscular mycorrhizal fungus.</title>
        <authorList>
            <person name="Chen E.C.H."/>
            <person name="Morin E."/>
            <person name="Baudet D."/>
            <person name="Noel J."/>
            <person name="Ndikumana S."/>
            <person name="Charron P."/>
            <person name="St-Onge C."/>
            <person name="Giorgi J."/>
            <person name="Grigoriev I.V."/>
            <person name="Roux C."/>
            <person name="Martin F.M."/>
            <person name="Corradi N."/>
        </authorList>
    </citation>
    <scope>NUCLEOTIDE SEQUENCE [LARGE SCALE GENOMIC DNA]</scope>
    <source>
        <strain evidence="2 3">A1</strain>
    </source>
</reference>
<protein>
    <recommendedName>
        <fullName evidence="1">AAA-ATPase-like domain-containing protein</fullName>
    </recommendedName>
</protein>